<evidence type="ECO:0000313" key="4">
    <source>
        <dbReference type="Proteomes" id="UP000271193"/>
    </source>
</evidence>
<organism evidence="3 4">
    <name type="scientific">Chryseobacterium bernardetii</name>
    <dbReference type="NCBI Taxonomy" id="1241978"/>
    <lineage>
        <taxon>Bacteria</taxon>
        <taxon>Pseudomonadati</taxon>
        <taxon>Bacteroidota</taxon>
        <taxon>Flavobacteriia</taxon>
        <taxon>Flavobacteriales</taxon>
        <taxon>Weeksellaceae</taxon>
        <taxon>Chryseobacterium group</taxon>
        <taxon>Chryseobacterium</taxon>
    </lineage>
</organism>
<dbReference type="KEGG" id="cben:EG339_03495"/>
<feature type="signal peptide" evidence="1">
    <location>
        <begin position="1"/>
        <end position="23"/>
    </location>
</feature>
<proteinExistence type="predicted"/>
<feature type="domain" description="DUF6705" evidence="2">
    <location>
        <begin position="7"/>
        <end position="194"/>
    </location>
</feature>
<dbReference type="AlphaFoldDB" id="A0A3G6T7G1"/>
<keyword evidence="4" id="KW-1185">Reference proteome</keyword>
<name>A0A3G6T7G1_9FLAO</name>
<dbReference type="PROSITE" id="PS51257">
    <property type="entry name" value="PROKAR_LIPOPROTEIN"/>
    <property type="match status" value="1"/>
</dbReference>
<evidence type="ECO:0000256" key="1">
    <source>
        <dbReference type="SAM" id="SignalP"/>
    </source>
</evidence>
<dbReference type="RefSeq" id="WP_123868882.1">
    <property type="nucleotide sequence ID" value="NZ_CP033932.1"/>
</dbReference>
<accession>A0A3G6T7G1</accession>
<evidence type="ECO:0000313" key="3">
    <source>
        <dbReference type="EMBL" id="AZB23753.1"/>
    </source>
</evidence>
<feature type="chain" id="PRO_5018129423" description="DUF6705 domain-containing protein" evidence="1">
    <location>
        <begin position="24"/>
        <end position="194"/>
    </location>
</feature>
<keyword evidence="1" id="KW-0732">Signal</keyword>
<gene>
    <name evidence="3" type="ORF">EG339_03495</name>
</gene>
<protein>
    <recommendedName>
        <fullName evidence="2">DUF6705 domain-containing protein</fullName>
    </recommendedName>
</protein>
<dbReference type="InterPro" id="IPR046551">
    <property type="entry name" value="DUF6705"/>
</dbReference>
<dbReference type="EMBL" id="CP033932">
    <property type="protein sequence ID" value="AZB23753.1"/>
    <property type="molecule type" value="Genomic_DNA"/>
</dbReference>
<dbReference type="Pfam" id="PF20448">
    <property type="entry name" value="DUF6705"/>
    <property type="match status" value="1"/>
</dbReference>
<dbReference type="Proteomes" id="UP000271193">
    <property type="component" value="Chromosome"/>
</dbReference>
<reference evidence="4" key="1">
    <citation type="submission" date="2018-11" db="EMBL/GenBank/DDBJ databases">
        <title>Proposal to divide the Flavobacteriaceae and reorganize its genera based on Amino Acid Identity values calculated from whole genome sequences.</title>
        <authorList>
            <person name="Nicholson A.C."/>
            <person name="Gulvik C.A."/>
            <person name="Whitney A.M."/>
            <person name="Humrighouse B.W."/>
            <person name="Bell M."/>
            <person name="Holmes B."/>
            <person name="Steigerwalt A.G."/>
            <person name="Villarma A."/>
            <person name="Sheth M."/>
            <person name="Batra D."/>
            <person name="Pryor J."/>
            <person name="Bernardet J.-F."/>
            <person name="Hugo C."/>
            <person name="Kampfer P."/>
            <person name="Newman J."/>
            <person name="McQuiston J.R."/>
        </authorList>
    </citation>
    <scope>NUCLEOTIDE SEQUENCE [LARGE SCALE GENOMIC DNA]</scope>
    <source>
        <strain evidence="4">G0229</strain>
    </source>
</reference>
<evidence type="ECO:0000259" key="2">
    <source>
        <dbReference type="Pfam" id="PF20448"/>
    </source>
</evidence>
<dbReference type="GeneID" id="99063866"/>
<sequence>MKTINIKTTIIFSLFISFLSCKAQEYPLNSSYMKLSDNSYLKDLNNELPPYVGTYKANFGGNEITLFISLQNHKFFDLKVKKYYQDVLSINYIVKNSSGVVLQDTQNMNLPANQLRFTIYSTKTRPSQNAVIFYYGGTNCGVGWGDIYLKKINSTQLSWQYKPNDIVLDSSKCPPGTDINIYLPETKDLIFTKQ</sequence>